<dbReference type="InterPro" id="IPR009057">
    <property type="entry name" value="Homeodomain-like_sf"/>
</dbReference>
<evidence type="ECO:0000313" key="7">
    <source>
        <dbReference type="Proteomes" id="UP000004259"/>
    </source>
</evidence>
<keyword evidence="3" id="KW-0804">Transcription</keyword>
<dbReference type="Pfam" id="PF00440">
    <property type="entry name" value="TetR_N"/>
    <property type="match status" value="1"/>
</dbReference>
<dbReference type="GO" id="GO:0000976">
    <property type="term" value="F:transcription cis-regulatory region binding"/>
    <property type="evidence" value="ECO:0007669"/>
    <property type="project" value="TreeGrafter"/>
</dbReference>
<dbReference type="PANTHER" id="PTHR30055">
    <property type="entry name" value="HTH-TYPE TRANSCRIPTIONAL REGULATOR RUTR"/>
    <property type="match status" value="1"/>
</dbReference>
<name>E9S8V7_RUMAL</name>
<dbReference type="Gene3D" id="1.10.357.10">
    <property type="entry name" value="Tetracycline Repressor, domain 2"/>
    <property type="match status" value="1"/>
</dbReference>
<dbReference type="OrthoDB" id="9814200at2"/>
<accession>E9S8V7</accession>
<dbReference type="Proteomes" id="UP000004259">
    <property type="component" value="Unassembled WGS sequence"/>
</dbReference>
<dbReference type="AlphaFoldDB" id="E9S8V7"/>
<evidence type="ECO:0000256" key="3">
    <source>
        <dbReference type="ARBA" id="ARBA00023163"/>
    </source>
</evidence>
<dbReference type="InterPro" id="IPR050109">
    <property type="entry name" value="HTH-type_TetR-like_transc_reg"/>
</dbReference>
<sequence length="204" mass="23649">MPRDKTESRERIVAAAKEEFLNCGFENASMRRIAAGAGMTVSGLYKHFPSKEDMFAHLVQPILDSFYELYRRKEQEEHDAIAEIGAAAAFLNEDAVFAMEFVYDHFDEFKLLVCCSKGTRYEDYAHKLTEMEEESSLKHIEALRMRGDCVPDFDRREFHLLVSSNVEAVLQPIRHDFDREAALHYAKTINTFFSKGWKWLCGME</sequence>
<keyword evidence="7" id="KW-1185">Reference proteome</keyword>
<dbReference type="EMBL" id="ADKM02000031">
    <property type="protein sequence ID" value="EGC04321.1"/>
    <property type="molecule type" value="Genomic_DNA"/>
</dbReference>
<keyword evidence="1" id="KW-0805">Transcription regulation</keyword>
<evidence type="ECO:0000313" key="6">
    <source>
        <dbReference type="EMBL" id="EGC04321.1"/>
    </source>
</evidence>
<evidence type="ECO:0000256" key="2">
    <source>
        <dbReference type="ARBA" id="ARBA00023125"/>
    </source>
</evidence>
<feature type="domain" description="HTH tetR-type" evidence="5">
    <location>
        <begin position="6"/>
        <end position="66"/>
    </location>
</feature>
<dbReference type="InterPro" id="IPR001647">
    <property type="entry name" value="HTH_TetR"/>
</dbReference>
<dbReference type="GO" id="GO:0003700">
    <property type="term" value="F:DNA-binding transcription factor activity"/>
    <property type="evidence" value="ECO:0007669"/>
    <property type="project" value="TreeGrafter"/>
</dbReference>
<dbReference type="GO" id="GO:0045892">
    <property type="term" value="P:negative regulation of DNA-templated transcription"/>
    <property type="evidence" value="ECO:0007669"/>
    <property type="project" value="UniProtKB-ARBA"/>
</dbReference>
<dbReference type="STRING" id="246199.CUS_5602"/>
<dbReference type="PRINTS" id="PR00455">
    <property type="entry name" value="HTHTETR"/>
</dbReference>
<keyword evidence="2 4" id="KW-0238">DNA-binding</keyword>
<proteinExistence type="predicted"/>
<reference evidence="6 7" key="1">
    <citation type="submission" date="2011-02" db="EMBL/GenBank/DDBJ databases">
        <authorList>
            <person name="Nelson K.E."/>
            <person name="Sutton G."/>
            <person name="Torralba M."/>
            <person name="Durkin S."/>
            <person name="Harkins D."/>
            <person name="Montgomery R."/>
            <person name="Ziemer C."/>
            <person name="Klaassens E."/>
            <person name="Ocuiv P."/>
            <person name="Morrison M."/>
        </authorList>
    </citation>
    <scope>NUCLEOTIDE SEQUENCE [LARGE SCALE GENOMIC DNA]</scope>
    <source>
        <strain evidence="6 7">8</strain>
    </source>
</reference>
<dbReference type="eggNOG" id="COG1309">
    <property type="taxonomic scope" value="Bacteria"/>
</dbReference>
<dbReference type="RefSeq" id="WP_002847475.1">
    <property type="nucleotide sequence ID" value="NZ_ADKM02000031.1"/>
</dbReference>
<dbReference type="PANTHER" id="PTHR30055:SF234">
    <property type="entry name" value="HTH-TYPE TRANSCRIPTIONAL REGULATOR BETI"/>
    <property type="match status" value="1"/>
</dbReference>
<evidence type="ECO:0000259" key="5">
    <source>
        <dbReference type="PROSITE" id="PS50977"/>
    </source>
</evidence>
<protein>
    <submittedName>
        <fullName evidence="6">Transcriptional regulator, TetR family</fullName>
    </submittedName>
</protein>
<comment type="caution">
    <text evidence="6">The sequence shown here is derived from an EMBL/GenBank/DDBJ whole genome shotgun (WGS) entry which is preliminary data.</text>
</comment>
<evidence type="ECO:0000256" key="4">
    <source>
        <dbReference type="PROSITE-ProRule" id="PRU00335"/>
    </source>
</evidence>
<feature type="DNA-binding region" description="H-T-H motif" evidence="4">
    <location>
        <begin position="29"/>
        <end position="48"/>
    </location>
</feature>
<gene>
    <name evidence="6" type="ORF">CUS_5602</name>
</gene>
<evidence type="ECO:0000256" key="1">
    <source>
        <dbReference type="ARBA" id="ARBA00023015"/>
    </source>
</evidence>
<dbReference type="SUPFAM" id="SSF46689">
    <property type="entry name" value="Homeodomain-like"/>
    <property type="match status" value="1"/>
</dbReference>
<organism evidence="6 7">
    <name type="scientific">Ruminococcus albus 8</name>
    <dbReference type="NCBI Taxonomy" id="246199"/>
    <lineage>
        <taxon>Bacteria</taxon>
        <taxon>Bacillati</taxon>
        <taxon>Bacillota</taxon>
        <taxon>Clostridia</taxon>
        <taxon>Eubacteriales</taxon>
        <taxon>Oscillospiraceae</taxon>
        <taxon>Ruminococcus</taxon>
    </lineage>
</organism>
<dbReference type="PROSITE" id="PS50977">
    <property type="entry name" value="HTH_TETR_2"/>
    <property type="match status" value="1"/>
</dbReference>
<dbReference type="FunFam" id="1.10.10.60:FF:000141">
    <property type="entry name" value="TetR family transcriptional regulator"/>
    <property type="match status" value="1"/>
</dbReference>